<comment type="caution">
    <text evidence="1">The sequence shown here is derived from an EMBL/GenBank/DDBJ whole genome shotgun (WGS) entry which is preliminary data.</text>
</comment>
<proteinExistence type="predicted"/>
<reference evidence="1" key="1">
    <citation type="journal article" date="2012" name="Science">
        <title>Fermentation, hydrogen, and sulfur metabolism in multiple uncultivated bacterial phyla.</title>
        <authorList>
            <person name="Wrighton K.C."/>
            <person name="Thomas B.C."/>
            <person name="Sharon I."/>
            <person name="Miller C.S."/>
            <person name="Castelle C.J."/>
            <person name="VerBerkmoes N.C."/>
            <person name="Wilkins M.J."/>
            <person name="Hettich R.L."/>
            <person name="Lipton M.S."/>
            <person name="Williams K.H."/>
            <person name="Long P.E."/>
            <person name="Banfield J.F."/>
        </authorList>
    </citation>
    <scope>NUCLEOTIDE SEQUENCE [LARGE SCALE GENOMIC DNA]</scope>
</reference>
<accession>K2FW82</accession>
<name>K2FW82_9BACT</name>
<dbReference type="EMBL" id="AMFJ01000512">
    <property type="protein sequence ID" value="EKE27228.1"/>
    <property type="molecule type" value="Genomic_DNA"/>
</dbReference>
<sequence length="176" mass="20171">MPWVDSGSNCFIAIFLIVQVAVTEDQNASQYHVEVLTHMNVIGMEKFEVDRNIQLSYKEIPVKDIRTPLQEVEAITSMSFCSKLELEFIEVSIFWLLVLFFSVVQVKTITEVIRSAEMATAISISINVNHLLELWAFLVWDIGEGVRSFLIIQDSTAYPIFLLQSAYSHYHLHTQV</sequence>
<dbReference type="AlphaFoldDB" id="K2FW82"/>
<organism evidence="1">
    <name type="scientific">uncultured bacterium</name>
    <name type="common">gcode 4</name>
    <dbReference type="NCBI Taxonomy" id="1234023"/>
    <lineage>
        <taxon>Bacteria</taxon>
        <taxon>environmental samples</taxon>
    </lineage>
</organism>
<protein>
    <submittedName>
        <fullName evidence="1">Uncharacterized protein</fullName>
    </submittedName>
</protein>
<gene>
    <name evidence="1" type="ORF">ACD_3C00238G0001</name>
</gene>
<evidence type="ECO:0000313" key="1">
    <source>
        <dbReference type="EMBL" id="EKE27228.1"/>
    </source>
</evidence>